<feature type="compositionally biased region" description="Polar residues" evidence="1">
    <location>
        <begin position="80"/>
        <end position="90"/>
    </location>
</feature>
<evidence type="ECO:0000313" key="2">
    <source>
        <dbReference type="EMBL" id="KAJ4455822.1"/>
    </source>
</evidence>
<reference evidence="2" key="1">
    <citation type="journal article" date="2022" name="bioRxiv">
        <title>Genomics of Preaxostyla Flagellates Illuminates Evolutionary Transitions and the Path Towards Mitochondrial Loss.</title>
        <authorList>
            <person name="Novak L.V.F."/>
            <person name="Treitli S.C."/>
            <person name="Pyrih J."/>
            <person name="Halakuc P."/>
            <person name="Pipaliya S.V."/>
            <person name="Vacek V."/>
            <person name="Brzon O."/>
            <person name="Soukal P."/>
            <person name="Eme L."/>
            <person name="Dacks J.B."/>
            <person name="Karnkowska A."/>
            <person name="Elias M."/>
            <person name="Hampl V."/>
        </authorList>
    </citation>
    <scope>NUCLEOTIDE SEQUENCE</scope>
    <source>
        <strain evidence="2">RCP-MX</strain>
    </source>
</reference>
<sequence>MRVGTRDAPPPPPLPPALTATVHTHSMSRPARPGPRPMSRPRPTSRPTPPRSPLCESGDTQVTPRPATATVPGPVPAGDYSSSLRPSTPSAKMLSPRLLEPSPFFASPLLPSHLLPGDSLPFSLLSFLVVGLPVYRPPGAWSQSEARSKYDLCFPISNIPSQVQSSQVQSYFFMRILPVRSHDFLPSRFMDVYLRAIRHLFASRTPFDFIPSLCHLQPNARYVWHAGRWDEFVMDPDIILADDVTRRVTRGSGSFVTSPETFAAKMVDM</sequence>
<dbReference type="Proteomes" id="UP001141327">
    <property type="component" value="Unassembled WGS sequence"/>
</dbReference>
<feature type="region of interest" description="Disordered" evidence="1">
    <location>
        <begin position="1"/>
        <end position="93"/>
    </location>
</feature>
<feature type="compositionally biased region" description="Low complexity" evidence="1">
    <location>
        <begin position="62"/>
        <end position="78"/>
    </location>
</feature>
<name>A0ABQ8UDU8_9EUKA</name>
<comment type="caution">
    <text evidence="2">The sequence shown here is derived from an EMBL/GenBank/DDBJ whole genome shotgun (WGS) entry which is preliminary data.</text>
</comment>
<keyword evidence="3" id="KW-1185">Reference proteome</keyword>
<protein>
    <submittedName>
        <fullName evidence="2">Uncharacterized protein</fullName>
    </submittedName>
</protein>
<organism evidence="2 3">
    <name type="scientific">Paratrimastix pyriformis</name>
    <dbReference type="NCBI Taxonomy" id="342808"/>
    <lineage>
        <taxon>Eukaryota</taxon>
        <taxon>Metamonada</taxon>
        <taxon>Preaxostyla</taxon>
        <taxon>Paratrimastigidae</taxon>
        <taxon>Paratrimastix</taxon>
    </lineage>
</organism>
<gene>
    <name evidence="2" type="ORF">PAPYR_9116</name>
</gene>
<proteinExistence type="predicted"/>
<evidence type="ECO:0000256" key="1">
    <source>
        <dbReference type="SAM" id="MobiDB-lite"/>
    </source>
</evidence>
<evidence type="ECO:0000313" key="3">
    <source>
        <dbReference type="Proteomes" id="UP001141327"/>
    </source>
</evidence>
<feature type="compositionally biased region" description="Low complexity" evidence="1">
    <location>
        <begin position="17"/>
        <end position="31"/>
    </location>
</feature>
<dbReference type="EMBL" id="JAPMOS010000091">
    <property type="protein sequence ID" value="KAJ4455822.1"/>
    <property type="molecule type" value="Genomic_DNA"/>
</dbReference>
<accession>A0ABQ8UDU8</accession>
<feature type="compositionally biased region" description="Pro residues" evidence="1">
    <location>
        <begin position="32"/>
        <end position="52"/>
    </location>
</feature>